<evidence type="ECO:0000313" key="1">
    <source>
        <dbReference type="EMBL" id="PMR71642.1"/>
    </source>
</evidence>
<dbReference type="RefSeq" id="WP_102626181.1">
    <property type="nucleotide sequence ID" value="NZ_PDOH01000055.1"/>
</dbReference>
<dbReference type="Gene3D" id="1.10.150.240">
    <property type="entry name" value="Putative phosphatase, domain 2"/>
    <property type="match status" value="1"/>
</dbReference>
<dbReference type="PANTHER" id="PTHR18901:SF38">
    <property type="entry name" value="PSEUDOURIDINE-5'-PHOSPHATASE"/>
    <property type="match status" value="1"/>
</dbReference>
<dbReference type="PANTHER" id="PTHR18901">
    <property type="entry name" value="2-DEOXYGLUCOSE-6-PHOSPHATE PHOSPHATASE 2"/>
    <property type="match status" value="1"/>
</dbReference>
<dbReference type="Gene3D" id="3.40.50.1000">
    <property type="entry name" value="HAD superfamily/HAD-like"/>
    <property type="match status" value="1"/>
</dbReference>
<dbReference type="InterPro" id="IPR023214">
    <property type="entry name" value="HAD_sf"/>
</dbReference>
<reference evidence="1 2" key="1">
    <citation type="submission" date="2018-01" db="EMBL/GenBank/DDBJ databases">
        <title>Halomonas endophytica sp. nov., isolated from storage liquid in the stems of Populus euphratica.</title>
        <authorList>
            <person name="Chen C."/>
        </authorList>
    </citation>
    <scope>NUCLEOTIDE SEQUENCE [LARGE SCALE GENOMIC DNA]</scope>
    <source>
        <strain evidence="1 2">DSM 26881</strain>
    </source>
</reference>
<proteinExistence type="predicted"/>
<dbReference type="Pfam" id="PF13419">
    <property type="entry name" value="HAD_2"/>
    <property type="match status" value="1"/>
</dbReference>
<dbReference type="InterPro" id="IPR023198">
    <property type="entry name" value="PGP-like_dom2"/>
</dbReference>
<accession>A0A2N7TTX6</accession>
<organism evidence="1 2">
    <name type="scientific">Halomonas heilongjiangensis</name>
    <dbReference type="NCBI Taxonomy" id="1387883"/>
    <lineage>
        <taxon>Bacteria</taxon>
        <taxon>Pseudomonadati</taxon>
        <taxon>Pseudomonadota</taxon>
        <taxon>Gammaproteobacteria</taxon>
        <taxon>Oceanospirillales</taxon>
        <taxon>Halomonadaceae</taxon>
        <taxon>Halomonas</taxon>
    </lineage>
</organism>
<dbReference type="Proteomes" id="UP000235346">
    <property type="component" value="Unassembled WGS sequence"/>
</dbReference>
<dbReference type="InterPro" id="IPR006439">
    <property type="entry name" value="HAD-SF_hydro_IA"/>
</dbReference>
<protein>
    <submittedName>
        <fullName evidence="1">HAD family phosphatase</fullName>
    </submittedName>
</protein>
<dbReference type="PRINTS" id="PR00413">
    <property type="entry name" value="HADHALOGNASE"/>
</dbReference>
<dbReference type="EMBL" id="PNRE01000010">
    <property type="protein sequence ID" value="PMR71642.1"/>
    <property type="molecule type" value="Genomic_DNA"/>
</dbReference>
<sequence length="216" mass="23588">MTIRAILFDHDGTLVDSEPVHFQMWQQILERRGIRLNEEMYKACYAGKPTDANAVDMVERFHLSGSHEELVSEKSTATQQRLKSTAFSLRPGVKEVLHYLYQRGVALGVVTGAGRNGVDATLRDNALHALFSTVVSGDDVDASKPAPDVYLLAMKRLGLAASQCLAIEDTEHGVKAATGAGISCIAIPNDMTFQHDFSKATAIINGFDDLLVWLNV</sequence>
<dbReference type="InterPro" id="IPR041492">
    <property type="entry name" value="HAD_2"/>
</dbReference>
<gene>
    <name evidence="1" type="ORF">C1H66_01630</name>
</gene>
<name>A0A2N7TTX6_9GAMM</name>
<dbReference type="InterPro" id="IPR036412">
    <property type="entry name" value="HAD-like_sf"/>
</dbReference>
<dbReference type="SFLD" id="SFLDS00003">
    <property type="entry name" value="Haloacid_Dehalogenase"/>
    <property type="match status" value="1"/>
</dbReference>
<dbReference type="SFLD" id="SFLDG01129">
    <property type="entry name" value="C1.5:_HAD__Beta-PGM__Phosphata"/>
    <property type="match status" value="1"/>
</dbReference>
<comment type="caution">
    <text evidence="1">The sequence shown here is derived from an EMBL/GenBank/DDBJ whole genome shotgun (WGS) entry which is preliminary data.</text>
</comment>
<dbReference type="SUPFAM" id="SSF56784">
    <property type="entry name" value="HAD-like"/>
    <property type="match status" value="1"/>
</dbReference>
<dbReference type="SFLD" id="SFLDG01135">
    <property type="entry name" value="C1.5.6:_HAD__Beta-PGM__Phospha"/>
    <property type="match status" value="1"/>
</dbReference>
<dbReference type="NCBIfam" id="TIGR01509">
    <property type="entry name" value="HAD-SF-IA-v3"/>
    <property type="match status" value="1"/>
</dbReference>
<dbReference type="AlphaFoldDB" id="A0A2N7TTX6"/>
<dbReference type="OrthoDB" id="9782449at2"/>
<evidence type="ECO:0000313" key="2">
    <source>
        <dbReference type="Proteomes" id="UP000235346"/>
    </source>
</evidence>
<keyword evidence="2" id="KW-1185">Reference proteome</keyword>